<name>A0A9P5SE74_9FUNG</name>
<feature type="compositionally biased region" description="Polar residues" evidence="1">
    <location>
        <begin position="143"/>
        <end position="156"/>
    </location>
</feature>
<reference evidence="3" key="1">
    <citation type="journal article" date="2020" name="Fungal Divers.">
        <title>Resolving the Mortierellaceae phylogeny through synthesis of multi-gene phylogenetics and phylogenomics.</title>
        <authorList>
            <person name="Vandepol N."/>
            <person name="Liber J."/>
            <person name="Desiro A."/>
            <person name="Na H."/>
            <person name="Kennedy M."/>
            <person name="Barry K."/>
            <person name="Grigoriev I.V."/>
            <person name="Miller A.N."/>
            <person name="O'Donnell K."/>
            <person name="Stajich J.E."/>
            <person name="Bonito G."/>
        </authorList>
    </citation>
    <scope>NUCLEOTIDE SEQUENCE</scope>
    <source>
        <strain evidence="3">NVP1</strain>
    </source>
</reference>
<protein>
    <submittedName>
        <fullName evidence="3">Uncharacterized protein</fullName>
    </submittedName>
</protein>
<keyword evidence="2" id="KW-0472">Membrane</keyword>
<keyword evidence="2" id="KW-1133">Transmembrane helix</keyword>
<dbReference type="AlphaFoldDB" id="A0A9P5SE74"/>
<organism evidence="3 4">
    <name type="scientific">Podila minutissima</name>
    <dbReference type="NCBI Taxonomy" id="64525"/>
    <lineage>
        <taxon>Eukaryota</taxon>
        <taxon>Fungi</taxon>
        <taxon>Fungi incertae sedis</taxon>
        <taxon>Mucoromycota</taxon>
        <taxon>Mortierellomycotina</taxon>
        <taxon>Mortierellomycetes</taxon>
        <taxon>Mortierellales</taxon>
        <taxon>Mortierellaceae</taxon>
        <taxon>Podila</taxon>
    </lineage>
</organism>
<feature type="compositionally biased region" description="Pro residues" evidence="1">
    <location>
        <begin position="184"/>
        <end position="194"/>
    </location>
</feature>
<evidence type="ECO:0000313" key="3">
    <source>
        <dbReference type="EMBL" id="KAF9324765.1"/>
    </source>
</evidence>
<gene>
    <name evidence="3" type="ORF">BG006_000259</name>
</gene>
<feature type="compositionally biased region" description="Low complexity" evidence="1">
    <location>
        <begin position="319"/>
        <end position="334"/>
    </location>
</feature>
<accession>A0A9P5SE74</accession>
<feature type="compositionally biased region" description="Low complexity" evidence="1">
    <location>
        <begin position="287"/>
        <end position="297"/>
    </location>
</feature>
<keyword evidence="2" id="KW-0812">Transmembrane</keyword>
<evidence type="ECO:0000256" key="2">
    <source>
        <dbReference type="SAM" id="Phobius"/>
    </source>
</evidence>
<feature type="region of interest" description="Disordered" evidence="1">
    <location>
        <begin position="174"/>
        <end position="203"/>
    </location>
</feature>
<dbReference type="Proteomes" id="UP000696485">
    <property type="component" value="Unassembled WGS sequence"/>
</dbReference>
<comment type="caution">
    <text evidence="3">The sequence shown here is derived from an EMBL/GenBank/DDBJ whole genome shotgun (WGS) entry which is preliminary data.</text>
</comment>
<feature type="compositionally biased region" description="Basic and acidic residues" evidence="1">
    <location>
        <begin position="20"/>
        <end position="30"/>
    </location>
</feature>
<feature type="compositionally biased region" description="Polar residues" evidence="1">
    <location>
        <begin position="71"/>
        <end position="91"/>
    </location>
</feature>
<dbReference type="EMBL" id="JAAAUY010001032">
    <property type="protein sequence ID" value="KAF9324765.1"/>
    <property type="molecule type" value="Genomic_DNA"/>
</dbReference>
<sequence>MITPTVPNNNDQYYPYAHSPHTDPDPRVNAEPDLYSHQQHHYVLPPHSPHTTSTIPSTNFPALSHYHNSAYSTPSTHAPHTAPAQFTSLNPGPQAGDIQLDFIPLPTAQPSAPPQPYTIPDADEGAKYEKIPDADEGAKYETPISTPLTSSSYQHSAAPSPFLEYAQGHYTNYEDQQQHQQPYDLPPYPVPPSHPNQTSQQPSYDNVTFVEATPIDLNDGKYKLSPAAGGSTFLQNLRNPRKKSFWIVLIIVLAIFFGVLGATIWKPDSNKNPPVDLNGDGKPTPTPSTSITGPAPSNQVVPTPVGPTAPTAVVVPTPVTVSTTNSDGPTTTRDPLPPPTSKPTGTKEEYFRCREPCTSTWGSCRSNCESSDAAYKACVAPCNGDFKCEVNCKNSNGCLKDCNGTLDRCNGACPSYT</sequence>
<evidence type="ECO:0000313" key="4">
    <source>
        <dbReference type="Proteomes" id="UP000696485"/>
    </source>
</evidence>
<feature type="region of interest" description="Disordered" evidence="1">
    <location>
        <begin position="319"/>
        <end position="347"/>
    </location>
</feature>
<feature type="region of interest" description="Disordered" evidence="1">
    <location>
        <begin position="267"/>
        <end position="297"/>
    </location>
</feature>
<proteinExistence type="predicted"/>
<feature type="compositionally biased region" description="Polar residues" evidence="1">
    <location>
        <begin position="1"/>
        <end position="12"/>
    </location>
</feature>
<feature type="region of interest" description="Disordered" evidence="1">
    <location>
        <begin position="132"/>
        <end position="156"/>
    </location>
</feature>
<feature type="transmembrane region" description="Helical" evidence="2">
    <location>
        <begin position="245"/>
        <end position="265"/>
    </location>
</feature>
<evidence type="ECO:0000256" key="1">
    <source>
        <dbReference type="SAM" id="MobiDB-lite"/>
    </source>
</evidence>
<feature type="region of interest" description="Disordered" evidence="1">
    <location>
        <begin position="104"/>
        <end position="123"/>
    </location>
</feature>
<feature type="region of interest" description="Disordered" evidence="1">
    <location>
        <begin position="71"/>
        <end position="99"/>
    </location>
</feature>
<keyword evidence="4" id="KW-1185">Reference proteome</keyword>
<feature type="region of interest" description="Disordered" evidence="1">
    <location>
        <begin position="1"/>
        <end position="32"/>
    </location>
</feature>